<evidence type="ECO:0000256" key="2">
    <source>
        <dbReference type="ARBA" id="ARBA00037992"/>
    </source>
</evidence>
<dbReference type="VEuPathDB" id="MicrosporidiaDB:EROM_080360"/>
<gene>
    <name evidence="6" type="ordered locus">EROM_080360</name>
</gene>
<evidence type="ECO:0000259" key="5">
    <source>
        <dbReference type="PROSITE" id="PS51319"/>
    </source>
</evidence>
<evidence type="ECO:0000313" key="7">
    <source>
        <dbReference type="Proteomes" id="UP000010094"/>
    </source>
</evidence>
<dbReference type="AlphaFoldDB" id="I6ZJN6"/>
<accession>I6ZJN6</accession>
<dbReference type="SUPFAM" id="SSF47676">
    <property type="entry name" value="Conserved domain common to transcription factors TFIIS, elongin A, CRSP70"/>
    <property type="match status" value="1"/>
</dbReference>
<dbReference type="EMBL" id="CP003525">
    <property type="protein sequence ID" value="AFN83458.1"/>
    <property type="molecule type" value="Genomic_DNA"/>
</dbReference>
<keyword evidence="7" id="KW-1185">Reference proteome</keyword>
<dbReference type="InterPro" id="IPR017923">
    <property type="entry name" value="TFIIS_N"/>
</dbReference>
<comment type="subcellular location">
    <subcellularLocation>
        <location evidence="3">Nucleus</location>
    </subcellularLocation>
</comment>
<dbReference type="KEGG" id="ero:EROM_080360"/>
<evidence type="ECO:0000256" key="1">
    <source>
        <dbReference type="ARBA" id="ARBA00037349"/>
    </source>
</evidence>
<dbReference type="InterPro" id="IPR051037">
    <property type="entry name" value="RNAPII_TF_IWS1"/>
</dbReference>
<comment type="function">
    <text evidence="1">Transcription factor involved in RNA polymerase II transcription regulation. May function in both SPT15/TBP post-recruitment and recruitment steps of transcription.</text>
</comment>
<protein>
    <recommendedName>
        <fullName evidence="5">TFIIS N-terminal domain-containing protein</fullName>
    </recommendedName>
</protein>
<proteinExistence type="inferred from homology"/>
<dbReference type="PROSITE" id="PS51319">
    <property type="entry name" value="TFIIS_N"/>
    <property type="match status" value="1"/>
</dbReference>
<dbReference type="RefSeq" id="XP_009264955.1">
    <property type="nucleotide sequence ID" value="XM_009266680.1"/>
</dbReference>
<dbReference type="PANTHER" id="PTHR46010">
    <property type="entry name" value="PROTEIN IWS1 HOMOLOG"/>
    <property type="match status" value="1"/>
</dbReference>
<dbReference type="PANTHER" id="PTHR46010:SF1">
    <property type="entry name" value="PROTEIN IWS1 HOMOLOG"/>
    <property type="match status" value="1"/>
</dbReference>
<dbReference type="GeneID" id="20521772"/>
<dbReference type="Pfam" id="PF08711">
    <property type="entry name" value="Med26"/>
    <property type="match status" value="1"/>
</dbReference>
<evidence type="ECO:0000256" key="4">
    <source>
        <dbReference type="SAM" id="MobiDB-lite"/>
    </source>
</evidence>
<dbReference type="Proteomes" id="UP000010094">
    <property type="component" value="Chromosome VIII"/>
</dbReference>
<dbReference type="HOGENOM" id="CLU_106415_1_0_1"/>
<dbReference type="OrthoDB" id="21124at2759"/>
<sequence length="182" mass="20517">MDKEGCQGYPEAGGGDSEGKDGRQKKPKTSEGLGRKGELDPEKALEVARCLKRRMKDILKKDNTNNLEGRPATGKIENVEEVSDILMNKGLQESLLDEGILNEVKGWLEPLPDRSMPNIKVKKRLLDVLKSMKIHKEHLIVSGVGKIVYFYSINPKETKEVRSMAKTLVQKWTNEVFKPEND</sequence>
<name>I6ZJN6_ENCRO</name>
<feature type="domain" description="TFIIS N-terminal" evidence="5">
    <location>
        <begin position="102"/>
        <end position="179"/>
    </location>
</feature>
<dbReference type="GO" id="GO:0016973">
    <property type="term" value="P:poly(A)+ mRNA export from nucleus"/>
    <property type="evidence" value="ECO:0007669"/>
    <property type="project" value="TreeGrafter"/>
</dbReference>
<reference evidence="6 7" key="1">
    <citation type="journal article" date="2012" name="Proc. Natl. Acad. Sci. U.S.A.">
        <title>Gain and loss of multiple functionally related, horizontally transferred genes in the reduced genomes of two microsporidian parasites.</title>
        <authorList>
            <person name="Pombert J.-F."/>
            <person name="Selman M."/>
            <person name="Burki F."/>
            <person name="Bardell F.T."/>
            <person name="Farinelli L."/>
            <person name="Solter L.F."/>
            <person name="Whitman D.W."/>
            <person name="Weiss L.M."/>
            <person name="Corradi N."/>
            <person name="Keeling P.J."/>
        </authorList>
    </citation>
    <scope>NUCLEOTIDE SEQUENCE [LARGE SCALE GENOMIC DNA]</scope>
    <source>
        <strain evidence="6 7">SJ-2008</strain>
    </source>
</reference>
<feature type="region of interest" description="Disordered" evidence="4">
    <location>
        <begin position="1"/>
        <end position="40"/>
    </location>
</feature>
<evidence type="ECO:0000256" key="3">
    <source>
        <dbReference type="PROSITE-ProRule" id="PRU00649"/>
    </source>
</evidence>
<keyword evidence="3" id="KW-0539">Nucleus</keyword>
<organism evidence="6 7">
    <name type="scientific">Encephalitozoon romaleae (strain SJ-2008)</name>
    <name type="common">Microsporidian parasite</name>
    <dbReference type="NCBI Taxonomy" id="1178016"/>
    <lineage>
        <taxon>Eukaryota</taxon>
        <taxon>Fungi</taxon>
        <taxon>Fungi incertae sedis</taxon>
        <taxon>Microsporidia</taxon>
        <taxon>Unikaryonidae</taxon>
        <taxon>Encephalitozoon</taxon>
    </lineage>
</organism>
<evidence type="ECO:0000313" key="6">
    <source>
        <dbReference type="EMBL" id="AFN83458.1"/>
    </source>
</evidence>
<dbReference type="InterPro" id="IPR035441">
    <property type="entry name" value="TFIIS/LEDGF_dom_sf"/>
</dbReference>
<dbReference type="Gene3D" id="1.20.930.10">
    <property type="entry name" value="Conserved domain common to transcription factors TFIIS, elongin A, CRSP70"/>
    <property type="match status" value="1"/>
</dbReference>
<comment type="similarity">
    <text evidence="2">Belongs to the IWS1 family.</text>
</comment>
<dbReference type="GO" id="GO:0005634">
    <property type="term" value="C:nucleus"/>
    <property type="evidence" value="ECO:0007669"/>
    <property type="project" value="UniProtKB-SubCell"/>
</dbReference>